<feature type="transmembrane region" description="Helical" evidence="8">
    <location>
        <begin position="44"/>
        <end position="63"/>
    </location>
</feature>
<gene>
    <name evidence="9" type="ORF">CPELLU_LOCUS3007</name>
</gene>
<name>A0A9N9F6F1_9GLOM</name>
<dbReference type="Proteomes" id="UP000789759">
    <property type="component" value="Unassembled WGS sequence"/>
</dbReference>
<evidence type="ECO:0000256" key="1">
    <source>
        <dbReference type="ARBA" id="ARBA00004477"/>
    </source>
</evidence>
<evidence type="ECO:0000256" key="5">
    <source>
        <dbReference type="ARBA" id="ARBA00022989"/>
    </source>
</evidence>
<feature type="transmembrane region" description="Helical" evidence="8">
    <location>
        <begin position="20"/>
        <end position="38"/>
    </location>
</feature>
<protein>
    <submittedName>
        <fullName evidence="9">13647_t:CDS:1</fullName>
    </submittedName>
</protein>
<dbReference type="PANTHER" id="PTHR13505:SF7">
    <property type="entry name" value="TRANSMEMBRANE PROTEIN 208"/>
    <property type="match status" value="1"/>
</dbReference>
<dbReference type="PANTHER" id="PTHR13505">
    <property type="entry name" value="TRANSMEMBRANE PROTEIN 208"/>
    <property type="match status" value="1"/>
</dbReference>
<accession>A0A9N9F6F1</accession>
<evidence type="ECO:0000313" key="10">
    <source>
        <dbReference type="Proteomes" id="UP000789759"/>
    </source>
</evidence>
<proteinExistence type="inferred from homology"/>
<dbReference type="InterPro" id="IPR008506">
    <property type="entry name" value="SND2/TMEM208"/>
</dbReference>
<dbReference type="Pfam" id="PF05620">
    <property type="entry name" value="TMEM208_SND2"/>
    <property type="match status" value="2"/>
</dbReference>
<dbReference type="GO" id="GO:0005773">
    <property type="term" value="C:vacuole"/>
    <property type="evidence" value="ECO:0007669"/>
    <property type="project" value="GOC"/>
</dbReference>
<evidence type="ECO:0000256" key="2">
    <source>
        <dbReference type="ARBA" id="ARBA00009950"/>
    </source>
</evidence>
<reference evidence="9" key="1">
    <citation type="submission" date="2021-06" db="EMBL/GenBank/DDBJ databases">
        <authorList>
            <person name="Kallberg Y."/>
            <person name="Tangrot J."/>
            <person name="Rosling A."/>
        </authorList>
    </citation>
    <scope>NUCLEOTIDE SEQUENCE</scope>
    <source>
        <strain evidence="9">FL966</strain>
    </source>
</reference>
<keyword evidence="10" id="KW-1185">Reference proteome</keyword>
<dbReference type="GO" id="GO:0005789">
    <property type="term" value="C:endoplasmic reticulum membrane"/>
    <property type="evidence" value="ECO:0007669"/>
    <property type="project" value="UniProtKB-SubCell"/>
</dbReference>
<keyword evidence="3 8" id="KW-0812">Transmembrane</keyword>
<dbReference type="GO" id="GO:0006624">
    <property type="term" value="P:vacuolar protein processing"/>
    <property type="evidence" value="ECO:0007669"/>
    <property type="project" value="TreeGrafter"/>
</dbReference>
<keyword evidence="6 8" id="KW-0472">Membrane</keyword>
<evidence type="ECO:0000313" key="9">
    <source>
        <dbReference type="EMBL" id="CAG8512943.1"/>
    </source>
</evidence>
<keyword evidence="5 8" id="KW-1133">Transmembrane helix</keyword>
<evidence type="ECO:0000256" key="4">
    <source>
        <dbReference type="ARBA" id="ARBA00022824"/>
    </source>
</evidence>
<dbReference type="EMBL" id="CAJVQA010001401">
    <property type="protein sequence ID" value="CAG8512943.1"/>
    <property type="molecule type" value="Genomic_DNA"/>
</dbReference>
<feature type="compositionally biased region" description="Basic residues" evidence="7">
    <location>
        <begin position="127"/>
        <end position="138"/>
    </location>
</feature>
<dbReference type="AlphaFoldDB" id="A0A9N9F6F1"/>
<comment type="subcellular location">
    <subcellularLocation>
        <location evidence="1">Endoplasmic reticulum membrane</location>
        <topology evidence="1">Multi-pass membrane protein</topology>
    </subcellularLocation>
</comment>
<evidence type="ECO:0000256" key="3">
    <source>
        <dbReference type="ARBA" id="ARBA00022692"/>
    </source>
</evidence>
<evidence type="ECO:0000256" key="8">
    <source>
        <dbReference type="SAM" id="Phobius"/>
    </source>
</evidence>
<evidence type="ECO:0000256" key="6">
    <source>
        <dbReference type="ARBA" id="ARBA00023136"/>
    </source>
</evidence>
<feature type="region of interest" description="Disordered" evidence="7">
    <location>
        <begin position="117"/>
        <end position="138"/>
    </location>
</feature>
<dbReference type="OrthoDB" id="276296at2759"/>
<comment type="similarity">
    <text evidence="2">Belongs to the TMEM208 family.</text>
</comment>
<comment type="caution">
    <text evidence="9">The sequence shown here is derived from an EMBL/GenBank/DDBJ whole genome shotgun (WGS) entry which is preliminary data.</text>
</comment>
<sequence length="138" mass="16136">MANQSDKRIAQENLKCLKNLKWGFIIVNVIYVCFRILYHYETFTSWIAVLYFVTSGISMFLWMKIISHGSPRFGPSGNVEWPGNDLNSRGLTEQIPLYALYKIWTLFIQPSMFLGDEGTAPQEQSKRQKKIEKKHSRR</sequence>
<keyword evidence="4" id="KW-0256">Endoplasmic reticulum</keyword>
<evidence type="ECO:0000256" key="7">
    <source>
        <dbReference type="SAM" id="MobiDB-lite"/>
    </source>
</evidence>
<organism evidence="9 10">
    <name type="scientific">Cetraspora pellucida</name>
    <dbReference type="NCBI Taxonomy" id="1433469"/>
    <lineage>
        <taxon>Eukaryota</taxon>
        <taxon>Fungi</taxon>
        <taxon>Fungi incertae sedis</taxon>
        <taxon>Mucoromycota</taxon>
        <taxon>Glomeromycotina</taxon>
        <taxon>Glomeromycetes</taxon>
        <taxon>Diversisporales</taxon>
        <taxon>Gigasporaceae</taxon>
        <taxon>Cetraspora</taxon>
    </lineage>
</organism>